<evidence type="ECO:0000313" key="2">
    <source>
        <dbReference type="Proteomes" id="UP000619761"/>
    </source>
</evidence>
<gene>
    <name evidence="1" type="ORF">GCM10011613_21780</name>
</gene>
<dbReference type="SUPFAM" id="SSF49777">
    <property type="entry name" value="PEBP-like"/>
    <property type="match status" value="1"/>
</dbReference>
<accession>A0ABQ3B4P9</accession>
<organism evidence="1 2">
    <name type="scientific">Cellvibrio zantedeschiae</name>
    <dbReference type="NCBI Taxonomy" id="1237077"/>
    <lineage>
        <taxon>Bacteria</taxon>
        <taxon>Pseudomonadati</taxon>
        <taxon>Pseudomonadota</taxon>
        <taxon>Gammaproteobacteria</taxon>
        <taxon>Cellvibrionales</taxon>
        <taxon>Cellvibrionaceae</taxon>
        <taxon>Cellvibrio</taxon>
    </lineage>
</organism>
<dbReference type="InterPro" id="IPR005247">
    <property type="entry name" value="YbhB_YbcL/LppC-like"/>
</dbReference>
<dbReference type="CDD" id="cd00865">
    <property type="entry name" value="PEBP_bact_arch"/>
    <property type="match status" value="1"/>
</dbReference>
<comment type="caution">
    <text evidence="1">The sequence shown here is derived from an EMBL/GenBank/DDBJ whole genome shotgun (WGS) entry which is preliminary data.</text>
</comment>
<dbReference type="Proteomes" id="UP000619761">
    <property type="component" value="Unassembled WGS sequence"/>
</dbReference>
<protein>
    <submittedName>
        <fullName evidence="1">UPF0098 protein</fullName>
    </submittedName>
</protein>
<name>A0ABQ3B4P9_9GAMM</name>
<reference evidence="2" key="1">
    <citation type="journal article" date="2019" name="Int. J. Syst. Evol. Microbiol.">
        <title>The Global Catalogue of Microorganisms (GCM) 10K type strain sequencing project: providing services to taxonomists for standard genome sequencing and annotation.</title>
        <authorList>
            <consortium name="The Broad Institute Genomics Platform"/>
            <consortium name="The Broad Institute Genome Sequencing Center for Infectious Disease"/>
            <person name="Wu L."/>
            <person name="Ma J."/>
        </authorList>
    </citation>
    <scope>NUCLEOTIDE SEQUENCE [LARGE SCALE GENOMIC DNA]</scope>
    <source>
        <strain evidence="2">KCTC 32239</strain>
    </source>
</reference>
<dbReference type="NCBIfam" id="TIGR00481">
    <property type="entry name" value="YbhB/YbcL family Raf kinase inhibitor-like protein"/>
    <property type="match status" value="1"/>
</dbReference>
<dbReference type="RefSeq" id="WP_268247523.1">
    <property type="nucleotide sequence ID" value="NZ_BMYZ01000002.1"/>
</dbReference>
<dbReference type="EMBL" id="BMYZ01000002">
    <property type="protein sequence ID" value="GGY76909.1"/>
    <property type="molecule type" value="Genomic_DNA"/>
</dbReference>
<dbReference type="Gene3D" id="3.90.280.10">
    <property type="entry name" value="PEBP-like"/>
    <property type="match status" value="1"/>
</dbReference>
<proteinExistence type="predicted"/>
<sequence length="171" mass="18799">MSSAAQSSSSSLSFTLTSNSFVSGDKIPIKYSCFGPQTSPHLKWEVSSPDIKSFVLIMEDYDAIALVGHPYVHWDIFNIPAYTREIAEGATLRAMPAGSVEGVNDDGTRQYAGPCPPEGTGTHHYFFALYALNKSDLVFNTNSPMRRSAFETQYAASIIQKAEISGSYFYR</sequence>
<dbReference type="Pfam" id="PF01161">
    <property type="entry name" value="PBP"/>
    <property type="match status" value="1"/>
</dbReference>
<dbReference type="InterPro" id="IPR008914">
    <property type="entry name" value="PEBP"/>
</dbReference>
<keyword evidence="2" id="KW-1185">Reference proteome</keyword>
<dbReference type="PANTHER" id="PTHR30289:SF1">
    <property type="entry name" value="PEBP (PHOSPHATIDYLETHANOLAMINE-BINDING PROTEIN) FAMILY PROTEIN"/>
    <property type="match status" value="1"/>
</dbReference>
<evidence type="ECO:0000313" key="1">
    <source>
        <dbReference type="EMBL" id="GGY76909.1"/>
    </source>
</evidence>
<dbReference type="InterPro" id="IPR036610">
    <property type="entry name" value="PEBP-like_sf"/>
</dbReference>
<dbReference type="PANTHER" id="PTHR30289">
    <property type="entry name" value="UNCHARACTERIZED PROTEIN YBCL-RELATED"/>
    <property type="match status" value="1"/>
</dbReference>